<evidence type="ECO:0008006" key="3">
    <source>
        <dbReference type="Google" id="ProtNLM"/>
    </source>
</evidence>
<evidence type="ECO:0000313" key="1">
    <source>
        <dbReference type="EMBL" id="SNZ12146.1"/>
    </source>
</evidence>
<sequence>MVVLNLKEIFKRRSKFTGFYRLSPKEVRLPADMGELIEPIDVFVEITKEKGGYRVHMNIEGSITLECSRCLSVFNKDMNISENIKIEPYPTRDVIQIKPKDLEVSFFEDEENFNLVDLVREQIILSIPIKPLCDPECRGIPVEEETKGDHRFSVLKKLLYK</sequence>
<name>A0A285NW76_9AQUI</name>
<protein>
    <recommendedName>
        <fullName evidence="3">23S rRNA accumulation protein YceD</fullName>
    </recommendedName>
</protein>
<dbReference type="InterPro" id="IPR003772">
    <property type="entry name" value="YceD"/>
</dbReference>
<evidence type="ECO:0000313" key="2">
    <source>
        <dbReference type="Proteomes" id="UP000218627"/>
    </source>
</evidence>
<accession>A0A285NW76</accession>
<keyword evidence="2" id="KW-1185">Reference proteome</keyword>
<reference evidence="2" key="1">
    <citation type="submission" date="2017-09" db="EMBL/GenBank/DDBJ databases">
        <authorList>
            <person name="Varghese N."/>
            <person name="Submissions S."/>
        </authorList>
    </citation>
    <scope>NUCLEOTIDE SEQUENCE [LARGE SCALE GENOMIC DNA]</scope>
    <source>
        <strain evidence="2">DSM 2913</strain>
    </source>
</reference>
<dbReference type="RefSeq" id="WP_096600630.1">
    <property type="nucleotide sequence ID" value="NZ_OBEN01000001.1"/>
</dbReference>
<dbReference type="EMBL" id="OBEN01000001">
    <property type="protein sequence ID" value="SNZ12146.1"/>
    <property type="molecule type" value="Genomic_DNA"/>
</dbReference>
<dbReference type="OrthoDB" id="9790372at2"/>
<dbReference type="Pfam" id="PF02620">
    <property type="entry name" value="YceD"/>
    <property type="match status" value="1"/>
</dbReference>
<organism evidence="1 2">
    <name type="scientific">Hydrogenobacter hydrogenophilus</name>
    <dbReference type="NCBI Taxonomy" id="35835"/>
    <lineage>
        <taxon>Bacteria</taxon>
        <taxon>Pseudomonadati</taxon>
        <taxon>Aquificota</taxon>
        <taxon>Aquificia</taxon>
        <taxon>Aquificales</taxon>
        <taxon>Aquificaceae</taxon>
        <taxon>Hydrogenobacter</taxon>
    </lineage>
</organism>
<dbReference type="Proteomes" id="UP000218627">
    <property type="component" value="Unassembled WGS sequence"/>
</dbReference>
<dbReference type="AlphaFoldDB" id="A0A285NW76"/>
<gene>
    <name evidence="1" type="ORF">SAMN06265353_0451</name>
</gene>
<proteinExistence type="predicted"/>